<evidence type="ECO:0000313" key="3">
    <source>
        <dbReference type="EMBL" id="CAF3692354.1"/>
    </source>
</evidence>
<reference evidence="2" key="1">
    <citation type="submission" date="2021-02" db="EMBL/GenBank/DDBJ databases">
        <authorList>
            <person name="Nowell W R."/>
        </authorList>
    </citation>
    <scope>NUCLEOTIDE SEQUENCE</scope>
</reference>
<dbReference type="Gene3D" id="3.30.160.60">
    <property type="entry name" value="Classic Zinc Finger"/>
    <property type="match status" value="1"/>
</dbReference>
<dbReference type="SUPFAM" id="SSF57667">
    <property type="entry name" value="beta-beta-alpha zinc fingers"/>
    <property type="match status" value="2"/>
</dbReference>
<dbReference type="Proteomes" id="UP000663889">
    <property type="component" value="Unassembled WGS sequence"/>
</dbReference>
<dbReference type="GO" id="GO:0008270">
    <property type="term" value="F:zinc ion binding"/>
    <property type="evidence" value="ECO:0007669"/>
    <property type="project" value="InterPro"/>
</dbReference>
<protein>
    <recommendedName>
        <fullName evidence="1">C2H2-type domain-containing protein</fullName>
    </recommendedName>
</protein>
<dbReference type="InterPro" id="IPR003604">
    <property type="entry name" value="Matrin/U1-like-C_Znf_C2H2"/>
</dbReference>
<sequence>MTEETSTNSPSSNEPKSVEIVANPEFITWKYPPYCELCNVCFTGESCSKSHFEGQNHKNRLHTWKKYQHSETPSNNLKKFLCEICWKEMDTQRILDDHCKSPAHSKEVKGRSIVKKLKEEYRQLKQSNNIE</sequence>
<dbReference type="GO" id="GO:0003676">
    <property type="term" value="F:nucleic acid binding"/>
    <property type="evidence" value="ECO:0007669"/>
    <property type="project" value="InterPro"/>
</dbReference>
<proteinExistence type="predicted"/>
<dbReference type="Pfam" id="PF12874">
    <property type="entry name" value="zf-met"/>
    <property type="match status" value="1"/>
</dbReference>
<dbReference type="EMBL" id="CAJOBE010000854">
    <property type="protein sequence ID" value="CAF3692354.1"/>
    <property type="molecule type" value="Genomic_DNA"/>
</dbReference>
<dbReference type="Proteomes" id="UP000663874">
    <property type="component" value="Unassembled WGS sequence"/>
</dbReference>
<name>A0A813X0R3_9BILA</name>
<dbReference type="EMBL" id="CAJNOU010000108">
    <property type="protein sequence ID" value="CAF0868749.1"/>
    <property type="molecule type" value="Genomic_DNA"/>
</dbReference>
<accession>A0A813X0R3</accession>
<dbReference type="SMART" id="SM00451">
    <property type="entry name" value="ZnF_U1"/>
    <property type="match status" value="2"/>
</dbReference>
<dbReference type="InterPro" id="IPR013087">
    <property type="entry name" value="Znf_C2H2_type"/>
</dbReference>
<dbReference type="AlphaFoldDB" id="A0A813X0R3"/>
<evidence type="ECO:0000259" key="1">
    <source>
        <dbReference type="PROSITE" id="PS00028"/>
    </source>
</evidence>
<dbReference type="InterPro" id="IPR036236">
    <property type="entry name" value="Znf_C2H2_sf"/>
</dbReference>
<dbReference type="PROSITE" id="PS00028">
    <property type="entry name" value="ZINC_FINGER_C2H2_1"/>
    <property type="match status" value="1"/>
</dbReference>
<comment type="caution">
    <text evidence="2">The sequence shown here is derived from an EMBL/GenBank/DDBJ whole genome shotgun (WGS) entry which is preliminary data.</text>
</comment>
<gene>
    <name evidence="3" type="ORF">FNK824_LOCUS8595</name>
    <name evidence="2" type="ORF">SEV965_LOCUS4001</name>
</gene>
<organism evidence="2 4">
    <name type="scientific">Rotaria sordida</name>
    <dbReference type="NCBI Taxonomy" id="392033"/>
    <lineage>
        <taxon>Eukaryota</taxon>
        <taxon>Metazoa</taxon>
        <taxon>Spiralia</taxon>
        <taxon>Gnathifera</taxon>
        <taxon>Rotifera</taxon>
        <taxon>Eurotatoria</taxon>
        <taxon>Bdelloidea</taxon>
        <taxon>Philodinida</taxon>
        <taxon>Philodinidae</taxon>
        <taxon>Rotaria</taxon>
    </lineage>
</organism>
<evidence type="ECO:0000313" key="4">
    <source>
        <dbReference type="Proteomes" id="UP000663889"/>
    </source>
</evidence>
<feature type="domain" description="C2H2-type" evidence="1">
    <location>
        <begin position="82"/>
        <end position="104"/>
    </location>
</feature>
<evidence type="ECO:0000313" key="2">
    <source>
        <dbReference type="EMBL" id="CAF0868749.1"/>
    </source>
</evidence>